<name>A0A080M0L0_9PROT</name>
<dbReference type="InterPro" id="IPR002514">
    <property type="entry name" value="Transposase_8"/>
</dbReference>
<dbReference type="EMBL" id="JDVG02000010">
    <property type="protein sequence ID" value="KFB74616.1"/>
    <property type="molecule type" value="Genomic_DNA"/>
</dbReference>
<comment type="caution">
    <text evidence="2">The sequence shown here is derived from an EMBL/GenBank/DDBJ whole genome shotgun (WGS) entry which is preliminary data.</text>
</comment>
<dbReference type="GO" id="GO:0004803">
    <property type="term" value="F:transposase activity"/>
    <property type="evidence" value="ECO:0007669"/>
    <property type="project" value="InterPro"/>
</dbReference>
<accession>A0A080M0L0</accession>
<dbReference type="GO" id="GO:0006313">
    <property type="term" value="P:DNA transposition"/>
    <property type="evidence" value="ECO:0007669"/>
    <property type="project" value="InterPro"/>
</dbReference>
<dbReference type="GO" id="GO:0043565">
    <property type="term" value="F:sequence-specific DNA binding"/>
    <property type="evidence" value="ECO:0007669"/>
    <property type="project" value="InterPro"/>
</dbReference>
<dbReference type="Pfam" id="PF01527">
    <property type="entry name" value="HTH_Tnp_1"/>
    <property type="match status" value="1"/>
</dbReference>
<dbReference type="Proteomes" id="UP000020077">
    <property type="component" value="Unassembled WGS sequence"/>
</dbReference>
<evidence type="ECO:0000313" key="3">
    <source>
        <dbReference type="Proteomes" id="UP000020077"/>
    </source>
</evidence>
<protein>
    <submittedName>
        <fullName evidence="2">Transposase</fullName>
    </submittedName>
</protein>
<evidence type="ECO:0000313" key="2">
    <source>
        <dbReference type="EMBL" id="KFB74616.1"/>
    </source>
</evidence>
<dbReference type="AlphaFoldDB" id="A0A080M0L0"/>
<reference evidence="2 3" key="1">
    <citation type="submission" date="2014-02" db="EMBL/GenBank/DDBJ databases">
        <title>Expanding our view of genomic diversity in Candidatus Accumulibacter clades.</title>
        <authorList>
            <person name="Skennerton C.T."/>
            <person name="Barr J.J."/>
            <person name="Slater F.R."/>
            <person name="Bond P.L."/>
            <person name="Tyson G.W."/>
        </authorList>
    </citation>
    <scope>NUCLEOTIDE SEQUENCE [LARGE SCALE GENOMIC DNA]</scope>
    <source>
        <strain evidence="3">BA-91</strain>
    </source>
</reference>
<dbReference type="Gene3D" id="1.10.10.60">
    <property type="entry name" value="Homeodomain-like"/>
    <property type="match status" value="1"/>
</dbReference>
<sequence>MSIVSTIFLGGHMNTDLLSAPLARTHRRHSPDFKAQAIAACLQPGVSIAAVALANQLNANLLRKWVKAYREQQAPDRSTTRPIDQRRESAHSPSPTLVPVTVQAIDGMPAGDIQIEIRRQQTHFQITWPASQSSACAQWLRDVLR</sequence>
<proteinExistence type="predicted"/>
<evidence type="ECO:0000256" key="1">
    <source>
        <dbReference type="SAM" id="MobiDB-lite"/>
    </source>
</evidence>
<dbReference type="SUPFAM" id="SSF48295">
    <property type="entry name" value="TrpR-like"/>
    <property type="match status" value="1"/>
</dbReference>
<feature type="region of interest" description="Disordered" evidence="1">
    <location>
        <begin position="70"/>
        <end position="95"/>
    </location>
</feature>
<dbReference type="InterPro" id="IPR010921">
    <property type="entry name" value="Trp_repressor/repl_initiator"/>
</dbReference>
<organism evidence="2 3">
    <name type="scientific">Candidatus Accumulibacter phosphatis</name>
    <dbReference type="NCBI Taxonomy" id="327160"/>
    <lineage>
        <taxon>Bacteria</taxon>
        <taxon>Pseudomonadati</taxon>
        <taxon>Pseudomonadota</taxon>
        <taxon>Betaproteobacteria</taxon>
        <taxon>Candidatus Accumulibacter</taxon>
    </lineage>
</organism>
<gene>
    <name evidence="2" type="ORF">AW09_000050</name>
</gene>